<dbReference type="OMA" id="FRTQWDE"/>
<dbReference type="RefSeq" id="XP_016763295.1">
    <property type="nucleotide sequence ID" value="XM_016901846.1"/>
</dbReference>
<accession>M3DBE3</accession>
<keyword evidence="8" id="KW-1185">Reference proteome</keyword>
<dbReference type="Pfam" id="PF01161">
    <property type="entry name" value="PBP"/>
    <property type="match status" value="1"/>
</dbReference>
<dbReference type="GO" id="GO:0005739">
    <property type="term" value="C:mitochondrion"/>
    <property type="evidence" value="ECO:0007669"/>
    <property type="project" value="UniProtKB-SubCell"/>
</dbReference>
<dbReference type="PANTHER" id="PTHR11362:SF82">
    <property type="entry name" value="PHOSPHATIDYLETHANOLAMINE-BINDING PROTEIN 4"/>
    <property type="match status" value="1"/>
</dbReference>
<dbReference type="STRING" id="692275.M3DBE3"/>
<dbReference type="EMBL" id="KB456261">
    <property type="protein sequence ID" value="EMF15174.1"/>
    <property type="molecule type" value="Genomic_DNA"/>
</dbReference>
<sequence length="410" mass="47174">MTRQAAETEQLSADVPSTRQLDPLTVSTPRLERKLQREQGKMPVGSRRRRRALASSTNIPFAQLPYQCFQEARKFLQQDRAEKLEIIQTYRKRIDALMQSTPTTDAEILQKETRLRSMRKKLEDTKILADINDPLVKKRFEDGHGDMTKPIYRHLANQKWRSYERTLLLQRITQLHVVPDILPTIDPVVSTKLTFCNPSNPRKLRNVQHGEIVDSRISEHPPILSIQSYEKGEKLITIAIVNPDVPNVEKDGFDYRCHFLACNITISPTQTTVDLGKLSEDQIVLPYLPAYAQDGLPYQRMAVFVMEQAHKSTSSAVGEDGISFEHEKLSISQIKGARDGAFSRRENFFLRSLRKEFGLKAIGVDVFRTEWDEGTQGVMERAGIVGADLVFKRKRIEPLPYKRLKEERYR</sequence>
<name>M3DBE3_SPHMS</name>
<dbReference type="PANTHER" id="PTHR11362">
    <property type="entry name" value="PHOSPHATIDYLETHANOLAMINE-BINDING PROTEIN"/>
    <property type="match status" value="1"/>
</dbReference>
<comment type="subcellular location">
    <subcellularLocation>
        <location evidence="1">Mitochondrion</location>
    </subcellularLocation>
</comment>
<dbReference type="SUPFAM" id="SSF49777">
    <property type="entry name" value="PEBP-like"/>
    <property type="match status" value="1"/>
</dbReference>
<proteinExistence type="inferred from homology"/>
<dbReference type="InterPro" id="IPR008914">
    <property type="entry name" value="PEBP"/>
</dbReference>
<dbReference type="Proteomes" id="UP000016931">
    <property type="component" value="Unassembled WGS sequence"/>
</dbReference>
<evidence type="ECO:0000256" key="6">
    <source>
        <dbReference type="SAM" id="MobiDB-lite"/>
    </source>
</evidence>
<dbReference type="Gene3D" id="3.90.280.10">
    <property type="entry name" value="PEBP-like"/>
    <property type="match status" value="1"/>
</dbReference>
<dbReference type="AlphaFoldDB" id="M3DBE3"/>
<evidence type="ECO:0000256" key="2">
    <source>
        <dbReference type="ARBA" id="ARBA00023128"/>
    </source>
</evidence>
<dbReference type="InterPro" id="IPR036610">
    <property type="entry name" value="PEBP-like_sf"/>
</dbReference>
<evidence type="ECO:0000313" key="7">
    <source>
        <dbReference type="EMBL" id="EMF15174.1"/>
    </source>
</evidence>
<evidence type="ECO:0000313" key="8">
    <source>
        <dbReference type="Proteomes" id="UP000016931"/>
    </source>
</evidence>
<dbReference type="InterPro" id="IPR035810">
    <property type="entry name" value="PEBP_euk"/>
</dbReference>
<dbReference type="GeneID" id="27898983"/>
<protein>
    <recommendedName>
        <fullName evidence="5">Large ribosomal subunit protein mL38</fullName>
    </recommendedName>
</protein>
<dbReference type="FunFam" id="3.90.280.10:FF:000004">
    <property type="entry name" value="Mitochondrial large ribosomal subunit YmL35"/>
    <property type="match status" value="1"/>
</dbReference>
<reference evidence="7 8" key="1">
    <citation type="journal article" date="2012" name="PLoS Pathog.">
        <title>Diverse lifestyles and strategies of plant pathogenesis encoded in the genomes of eighteen Dothideomycetes fungi.</title>
        <authorList>
            <person name="Ohm R.A."/>
            <person name="Feau N."/>
            <person name="Henrissat B."/>
            <person name="Schoch C.L."/>
            <person name="Horwitz B.A."/>
            <person name="Barry K.W."/>
            <person name="Condon B.J."/>
            <person name="Copeland A.C."/>
            <person name="Dhillon B."/>
            <person name="Glaser F."/>
            <person name="Hesse C.N."/>
            <person name="Kosti I."/>
            <person name="LaButti K."/>
            <person name="Lindquist E.A."/>
            <person name="Lucas S."/>
            <person name="Salamov A.A."/>
            <person name="Bradshaw R.E."/>
            <person name="Ciuffetti L."/>
            <person name="Hamelin R.C."/>
            <person name="Kema G.H.J."/>
            <person name="Lawrence C."/>
            <person name="Scott J.A."/>
            <person name="Spatafora J.W."/>
            <person name="Turgeon B.G."/>
            <person name="de Wit P.J.G.M."/>
            <person name="Zhong S."/>
            <person name="Goodwin S.B."/>
            <person name="Grigoriev I.V."/>
        </authorList>
    </citation>
    <scope>NUCLEOTIDE SEQUENCE [LARGE SCALE GENOMIC DNA]</scope>
    <source>
        <strain evidence="7 8">SO2202</strain>
    </source>
</reference>
<dbReference type="CDD" id="cd00866">
    <property type="entry name" value="PEBP_euk"/>
    <property type="match status" value="1"/>
</dbReference>
<comment type="similarity">
    <text evidence="4">Belongs to the phosphatidylethanolamine-binding protein family. Mitochondrion-specific ribosomal protein mL38 subfamily.</text>
</comment>
<comment type="function">
    <text evidence="3">Component of the mitochondrial ribosome (mitoribosome), a dedicated translation machinery responsible for the synthesis of mitochondrial genome-encoded proteins, including at least some of the essential transmembrane subunits of the mitochondrial respiratory chain. The mitoribosomes are attached to the mitochondrial inner membrane and translation products are cotranslationally integrated into the membrane.</text>
</comment>
<evidence type="ECO:0000256" key="1">
    <source>
        <dbReference type="ARBA" id="ARBA00004173"/>
    </source>
</evidence>
<dbReference type="OrthoDB" id="2153661at2759"/>
<dbReference type="eggNOG" id="KOG3346">
    <property type="taxonomic scope" value="Eukaryota"/>
</dbReference>
<organism evidence="7 8">
    <name type="scientific">Sphaerulina musiva (strain SO2202)</name>
    <name type="common">Poplar stem canker fungus</name>
    <name type="synonym">Septoria musiva</name>
    <dbReference type="NCBI Taxonomy" id="692275"/>
    <lineage>
        <taxon>Eukaryota</taxon>
        <taxon>Fungi</taxon>
        <taxon>Dikarya</taxon>
        <taxon>Ascomycota</taxon>
        <taxon>Pezizomycotina</taxon>
        <taxon>Dothideomycetes</taxon>
        <taxon>Dothideomycetidae</taxon>
        <taxon>Mycosphaerellales</taxon>
        <taxon>Mycosphaerellaceae</taxon>
        <taxon>Sphaerulina</taxon>
    </lineage>
</organism>
<gene>
    <name evidence="7" type="ORF">SEPMUDRAFT_123526</name>
</gene>
<keyword evidence="2" id="KW-0496">Mitochondrion</keyword>
<evidence type="ECO:0000256" key="3">
    <source>
        <dbReference type="ARBA" id="ARBA00037226"/>
    </source>
</evidence>
<evidence type="ECO:0000256" key="4">
    <source>
        <dbReference type="ARBA" id="ARBA00038016"/>
    </source>
</evidence>
<evidence type="ECO:0000256" key="5">
    <source>
        <dbReference type="ARBA" id="ARBA00039444"/>
    </source>
</evidence>
<dbReference type="Gene3D" id="1.20.58.1180">
    <property type="match status" value="1"/>
</dbReference>
<feature type="region of interest" description="Disordered" evidence="6">
    <location>
        <begin position="1"/>
        <end position="26"/>
    </location>
</feature>
<dbReference type="HOGENOM" id="CLU_035836_0_0_1"/>